<organism evidence="4 5">
    <name type="scientific">Phytohabitans suffuscus</name>
    <dbReference type="NCBI Taxonomy" id="624315"/>
    <lineage>
        <taxon>Bacteria</taxon>
        <taxon>Bacillati</taxon>
        <taxon>Actinomycetota</taxon>
        <taxon>Actinomycetes</taxon>
        <taxon>Micromonosporales</taxon>
        <taxon>Micromonosporaceae</taxon>
    </lineage>
</organism>
<feature type="signal peptide" evidence="2">
    <location>
        <begin position="1"/>
        <end position="25"/>
    </location>
</feature>
<dbReference type="AlphaFoldDB" id="A0A6F8YKR3"/>
<reference evidence="4 5" key="2">
    <citation type="submission" date="2020-03" db="EMBL/GenBank/DDBJ databases">
        <authorList>
            <person name="Ichikawa N."/>
            <person name="Kimura A."/>
            <person name="Kitahashi Y."/>
            <person name="Uohara A."/>
        </authorList>
    </citation>
    <scope>NUCLEOTIDE SEQUENCE [LARGE SCALE GENOMIC DNA]</scope>
    <source>
        <strain evidence="4 5">NBRC 105367</strain>
    </source>
</reference>
<reference evidence="4 5" key="1">
    <citation type="submission" date="2020-03" db="EMBL/GenBank/DDBJ databases">
        <title>Whole genome shotgun sequence of Phytohabitans suffuscus NBRC 105367.</title>
        <authorList>
            <person name="Komaki H."/>
            <person name="Tamura T."/>
        </authorList>
    </citation>
    <scope>NUCLEOTIDE SEQUENCE [LARGE SCALE GENOMIC DNA]</scope>
    <source>
        <strain evidence="4 5">NBRC 105367</strain>
    </source>
</reference>
<evidence type="ECO:0000256" key="2">
    <source>
        <dbReference type="SAM" id="SignalP"/>
    </source>
</evidence>
<sequence length="286" mass="29832">MRHRRRRTALLVLLLAGTGLVVVDAARDRPELVPSAAPEASPTAAATVPPAPAPTTARPSPSRSPSRTPTPPATSAAAPSPTPSASPLATRGVAAVKYPERGRGSFTEVATGGPALGTAGTLRRFRVAVEDGTGQDATAFAAEVDAILGDPRSWVAAKRFRLQRVPKGAAAEFTIYLATPATSERMCALGGLDTEKYTSCRLPGQVIINLARWLTAVPDYGAPVSTYRAYAVNHEVGHQLGQGHEACPAPGEPAPVMQQQTLGLKACLAYAWPYLAGRRYSGPAIP</sequence>
<feature type="chain" id="PRO_5026359800" description="DUF3152 domain-containing protein" evidence="2">
    <location>
        <begin position="26"/>
        <end position="286"/>
    </location>
</feature>
<evidence type="ECO:0000313" key="4">
    <source>
        <dbReference type="EMBL" id="BCB86667.1"/>
    </source>
</evidence>
<feature type="compositionally biased region" description="Low complexity" evidence="1">
    <location>
        <begin position="34"/>
        <end position="90"/>
    </location>
</feature>
<dbReference type="EMBL" id="AP022871">
    <property type="protein sequence ID" value="BCB86667.1"/>
    <property type="molecule type" value="Genomic_DNA"/>
</dbReference>
<evidence type="ECO:0000313" key="5">
    <source>
        <dbReference type="Proteomes" id="UP000503011"/>
    </source>
</evidence>
<dbReference type="Pfam" id="PF11350">
    <property type="entry name" value="DUF3152"/>
    <property type="match status" value="1"/>
</dbReference>
<evidence type="ECO:0000259" key="3">
    <source>
        <dbReference type="Pfam" id="PF11350"/>
    </source>
</evidence>
<keyword evidence="5" id="KW-1185">Reference proteome</keyword>
<proteinExistence type="predicted"/>
<dbReference type="InterPro" id="IPR022603">
    <property type="entry name" value="DUF3152"/>
</dbReference>
<evidence type="ECO:0000256" key="1">
    <source>
        <dbReference type="SAM" id="MobiDB-lite"/>
    </source>
</evidence>
<dbReference type="Proteomes" id="UP000503011">
    <property type="component" value="Chromosome"/>
</dbReference>
<dbReference type="KEGG" id="psuu:Psuf_039800"/>
<feature type="domain" description="DUF3152" evidence="3">
    <location>
        <begin position="96"/>
        <end position="265"/>
    </location>
</feature>
<feature type="region of interest" description="Disordered" evidence="1">
    <location>
        <begin position="33"/>
        <end position="90"/>
    </location>
</feature>
<protein>
    <recommendedName>
        <fullName evidence="3">DUF3152 domain-containing protein</fullName>
    </recommendedName>
</protein>
<accession>A0A6F8YKR3</accession>
<keyword evidence="2" id="KW-0732">Signal</keyword>
<dbReference type="SUPFAM" id="SSF55486">
    <property type="entry name" value="Metalloproteases ('zincins'), catalytic domain"/>
    <property type="match status" value="1"/>
</dbReference>
<gene>
    <name evidence="4" type="ORF">Psuf_039800</name>
</gene>
<name>A0A6F8YKR3_9ACTN</name>